<reference evidence="3" key="1">
    <citation type="submission" date="2021-05" db="EMBL/GenBank/DDBJ databases">
        <title>Direct Submission.</title>
        <authorList>
            <person name="Li K."/>
            <person name="Gao J."/>
        </authorList>
    </citation>
    <scope>NUCLEOTIDE SEQUENCE [LARGE SCALE GENOMIC DNA]</scope>
    <source>
        <strain evidence="3">HDS12</strain>
    </source>
</reference>
<feature type="region of interest" description="Disordered" evidence="1">
    <location>
        <begin position="166"/>
        <end position="209"/>
    </location>
</feature>
<proteinExistence type="predicted"/>
<evidence type="ECO:0000256" key="1">
    <source>
        <dbReference type="SAM" id="MobiDB-lite"/>
    </source>
</evidence>
<evidence type="ECO:0000313" key="3">
    <source>
        <dbReference type="Proteomes" id="UP000678016"/>
    </source>
</evidence>
<dbReference type="Proteomes" id="UP000678016">
    <property type="component" value="Chromosome"/>
</dbReference>
<evidence type="ECO:0000313" key="2">
    <source>
        <dbReference type="EMBL" id="QUX27298.1"/>
    </source>
</evidence>
<sequence>MSRTSQKRKYVEDFATVWRRSAVGELSWVTPLGSPVSVPVVPLSDGGIPCAALPMAHLDLVDSLGARAAFSLTSPVPGTDTGLVGTGPVQVRLDPGGRLFGRDLVEQEAAKHPPTRLRAGSLMARKENWWWMARALVTLVGTDRVEAVRRRARPEDALLVREWGAGSGTNVDAGTGSGARTGADSDGPAADGGPRADTGADDGMGAGRGADVRVDVVTARDWSAGPGRSVELWSRDGGDLSGRGGRALVMGHQASPDFERWERWTRTGRLTGQVLEVIGSDGGPEADPRPFRLLERLRNHREVERACRAGIRAVESRLGL</sequence>
<feature type="compositionally biased region" description="Low complexity" evidence="1">
    <location>
        <begin position="181"/>
        <end position="201"/>
    </location>
</feature>
<gene>
    <name evidence="2" type="ORF">KGD83_18485</name>
</gene>
<keyword evidence="3" id="KW-1185">Reference proteome</keyword>
<accession>A0ABX8C2H2</accession>
<protein>
    <submittedName>
        <fullName evidence="2">Uncharacterized protein</fullName>
    </submittedName>
</protein>
<name>A0ABX8C2H2_9ACTN</name>
<dbReference type="EMBL" id="CP074132">
    <property type="protein sequence ID" value="QUX27298.1"/>
    <property type="molecule type" value="Genomic_DNA"/>
</dbReference>
<organism evidence="2 3">
    <name type="scientific">Nocardiopsis akebiae</name>
    <dbReference type="NCBI Taxonomy" id="2831968"/>
    <lineage>
        <taxon>Bacteria</taxon>
        <taxon>Bacillati</taxon>
        <taxon>Actinomycetota</taxon>
        <taxon>Actinomycetes</taxon>
        <taxon>Streptosporangiales</taxon>
        <taxon>Nocardiopsidaceae</taxon>
        <taxon>Nocardiopsis</taxon>
    </lineage>
</organism>